<dbReference type="Pfam" id="PF13472">
    <property type="entry name" value="Lipase_GDSL_2"/>
    <property type="match status" value="1"/>
</dbReference>
<dbReference type="EMBL" id="VUNB01000002">
    <property type="protein sequence ID" value="MST68522.1"/>
    <property type="molecule type" value="Genomic_DNA"/>
</dbReference>
<keyword evidence="1" id="KW-0812">Transmembrane</keyword>
<evidence type="ECO:0000256" key="1">
    <source>
        <dbReference type="SAM" id="Phobius"/>
    </source>
</evidence>
<feature type="transmembrane region" description="Helical" evidence="1">
    <location>
        <begin position="39"/>
        <end position="59"/>
    </location>
</feature>
<name>A0A6A8M5A3_9FIRM</name>
<dbReference type="InterPro" id="IPR013830">
    <property type="entry name" value="SGNH_hydro"/>
</dbReference>
<keyword evidence="1" id="KW-1133">Transmembrane helix</keyword>
<sequence>MGSYGMNGCTEVIWLKDNKDIKNKISNMTENARKPGNRLAAVISAVVILLFLVFIFQLVRPNLNGRHSEKEMEGNISAAAALQKASVVDVEHAVDQLDSAANGGSLSDDRKTRYQQLFRNCTVTGDSLTEGLSVYGWLSEEQVYSKIGASVLNSSDLFDKAAATEPKAAFFAFGMNDMGNYSGDSTAFIKKYSSLIKAFRKKSPDSKILVCSISTPSQDAINSNSSIGNYKKFNKALERMCNKEGYIFVNDTAILQDHPELYAGDGIHASPEYYPLWMDEMAKAAQL</sequence>
<gene>
    <name evidence="3" type="ORF">FYJ66_02810</name>
</gene>
<organism evidence="3">
    <name type="scientific">Baileyella intestinalis</name>
    <dbReference type="NCBI Taxonomy" id="2606709"/>
    <lineage>
        <taxon>Bacteria</taxon>
        <taxon>Bacillati</taxon>
        <taxon>Bacillota</taxon>
        <taxon>Clostridia</taxon>
        <taxon>Peptostreptococcales</taxon>
        <taxon>Anaerovoracaceae</taxon>
        <taxon>Baileyella</taxon>
    </lineage>
</organism>
<evidence type="ECO:0000313" key="3">
    <source>
        <dbReference type="EMBL" id="MST68522.1"/>
    </source>
</evidence>
<accession>A0A6A8M5A3</accession>
<evidence type="ECO:0000259" key="2">
    <source>
        <dbReference type="Pfam" id="PF13472"/>
    </source>
</evidence>
<dbReference type="InterPro" id="IPR036514">
    <property type="entry name" value="SGNH_hydro_sf"/>
</dbReference>
<keyword evidence="1" id="KW-0472">Membrane</keyword>
<proteinExistence type="predicted"/>
<protein>
    <recommendedName>
        <fullName evidence="2">SGNH hydrolase-type esterase domain-containing protein</fullName>
    </recommendedName>
</protein>
<dbReference type="Gene3D" id="3.40.50.1110">
    <property type="entry name" value="SGNH hydrolase"/>
    <property type="match status" value="1"/>
</dbReference>
<reference evidence="3" key="1">
    <citation type="submission" date="2019-09" db="EMBL/GenBank/DDBJ databases">
        <title>In-depth cultivation of the pig gut microbiome towards novel bacterial diversity and tailored functional studies.</title>
        <authorList>
            <person name="Wylensek D."/>
            <person name="Hitch T.C.A."/>
            <person name="Clavel T."/>
        </authorList>
    </citation>
    <scope>NUCLEOTIDE SEQUENCE</scope>
    <source>
        <strain evidence="3">RF-744-FAT-WT-3</strain>
    </source>
</reference>
<feature type="domain" description="SGNH hydrolase-type esterase" evidence="2">
    <location>
        <begin position="125"/>
        <end position="274"/>
    </location>
</feature>
<comment type="caution">
    <text evidence="3">The sequence shown here is derived from an EMBL/GenBank/DDBJ whole genome shotgun (WGS) entry which is preliminary data.</text>
</comment>
<dbReference type="SUPFAM" id="SSF52266">
    <property type="entry name" value="SGNH hydrolase"/>
    <property type="match status" value="1"/>
</dbReference>
<dbReference type="AlphaFoldDB" id="A0A6A8M5A3"/>